<dbReference type="Proteomes" id="UP000187203">
    <property type="component" value="Unassembled WGS sequence"/>
</dbReference>
<evidence type="ECO:0000313" key="2">
    <source>
        <dbReference type="Proteomes" id="UP000187203"/>
    </source>
</evidence>
<accession>A0A1R3JTW5</accession>
<sequence>MRLDGGYNSCEEADFEVYIPDDEMSWLERNVVFLINMDGNLAENVVFPAPVTRPCNVHELTVEKVALVPKLGIDEVSSGIVLHTKESFGTQIGNDECRTKISTDEIMGESLNFIGRESSRKELALYSPVEQLNDEEANFVPSSCDEFNVFDPVGGHFCTSDSNSDVSRSNAVVRSEGGFVVVSLIRHVIF</sequence>
<evidence type="ECO:0000313" key="1">
    <source>
        <dbReference type="EMBL" id="OMO98230.1"/>
    </source>
</evidence>
<reference evidence="2" key="1">
    <citation type="submission" date="2013-09" db="EMBL/GenBank/DDBJ databases">
        <title>Corchorus olitorius genome sequencing.</title>
        <authorList>
            <person name="Alam M."/>
            <person name="Haque M.S."/>
            <person name="Islam M.S."/>
            <person name="Emdad E.M."/>
            <person name="Islam M.M."/>
            <person name="Ahmed B."/>
            <person name="Halim A."/>
            <person name="Hossen Q.M.M."/>
            <person name="Hossain M.Z."/>
            <person name="Ahmed R."/>
            <person name="Khan M.M."/>
            <person name="Islam R."/>
            <person name="Rashid M.M."/>
            <person name="Khan S.A."/>
            <person name="Rahman M.S."/>
            <person name="Alam M."/>
            <person name="Yahiya A.S."/>
            <person name="Khan M.S."/>
            <person name="Azam M.S."/>
            <person name="Haque T."/>
            <person name="Lashkar M.Z.H."/>
            <person name="Akhand A.I."/>
            <person name="Morshed G."/>
            <person name="Roy S."/>
            <person name="Uddin K.S."/>
            <person name="Rabeya T."/>
            <person name="Hossain A.S."/>
            <person name="Chowdhury A."/>
            <person name="Snigdha A.R."/>
            <person name="Mortoza M.S."/>
            <person name="Matin S.A."/>
            <person name="Hoque S.M.E."/>
            <person name="Islam M.K."/>
            <person name="Roy D.K."/>
            <person name="Haider R."/>
            <person name="Moosa M.M."/>
            <person name="Elias S.M."/>
            <person name="Hasan A.M."/>
            <person name="Jahan S."/>
            <person name="Shafiuddin M."/>
            <person name="Mahmood N."/>
            <person name="Shommy N.S."/>
        </authorList>
    </citation>
    <scope>NUCLEOTIDE SEQUENCE [LARGE SCALE GENOMIC DNA]</scope>
    <source>
        <strain evidence="2">cv. O-4</strain>
    </source>
</reference>
<comment type="caution">
    <text evidence="1">The sequence shown here is derived from an EMBL/GenBank/DDBJ whole genome shotgun (WGS) entry which is preliminary data.</text>
</comment>
<organism evidence="1 2">
    <name type="scientific">Corchorus olitorius</name>
    <dbReference type="NCBI Taxonomy" id="93759"/>
    <lineage>
        <taxon>Eukaryota</taxon>
        <taxon>Viridiplantae</taxon>
        <taxon>Streptophyta</taxon>
        <taxon>Embryophyta</taxon>
        <taxon>Tracheophyta</taxon>
        <taxon>Spermatophyta</taxon>
        <taxon>Magnoliopsida</taxon>
        <taxon>eudicotyledons</taxon>
        <taxon>Gunneridae</taxon>
        <taxon>Pentapetalae</taxon>
        <taxon>rosids</taxon>
        <taxon>malvids</taxon>
        <taxon>Malvales</taxon>
        <taxon>Malvaceae</taxon>
        <taxon>Grewioideae</taxon>
        <taxon>Apeibeae</taxon>
        <taxon>Corchorus</taxon>
    </lineage>
</organism>
<name>A0A1R3JTW5_9ROSI</name>
<proteinExistence type="predicted"/>
<dbReference type="EMBL" id="AWUE01015369">
    <property type="protein sequence ID" value="OMO98230.1"/>
    <property type="molecule type" value="Genomic_DNA"/>
</dbReference>
<gene>
    <name evidence="1" type="ORF">COLO4_14052</name>
</gene>
<keyword evidence="2" id="KW-1185">Reference proteome</keyword>
<protein>
    <submittedName>
        <fullName evidence="1">Glucose-6-phosphate dehydrogenase</fullName>
    </submittedName>
</protein>
<dbReference type="AlphaFoldDB" id="A0A1R3JTW5"/>
<dbReference type="OrthoDB" id="10640879at2759"/>